<comment type="caution">
    <text evidence="1">The sequence shown here is derived from an EMBL/GenBank/DDBJ whole genome shotgun (WGS) entry which is preliminary data.</text>
</comment>
<evidence type="ECO:0000313" key="1">
    <source>
        <dbReference type="EMBL" id="MBM7800536.1"/>
    </source>
</evidence>
<evidence type="ECO:0000313" key="2">
    <source>
        <dbReference type="Proteomes" id="UP000704762"/>
    </source>
</evidence>
<dbReference type="RefSeq" id="WP_204919872.1">
    <property type="nucleotide sequence ID" value="NZ_BAAAQP010000003.1"/>
</dbReference>
<gene>
    <name evidence="1" type="ORF">JOE57_003457</name>
</gene>
<dbReference type="EMBL" id="JAFBCF010000001">
    <property type="protein sequence ID" value="MBM7800536.1"/>
    <property type="molecule type" value="Genomic_DNA"/>
</dbReference>
<dbReference type="Proteomes" id="UP000704762">
    <property type="component" value="Unassembled WGS sequence"/>
</dbReference>
<accession>A0ABS2RQU3</accession>
<reference evidence="1 2" key="1">
    <citation type="submission" date="2021-01" db="EMBL/GenBank/DDBJ databases">
        <title>Sequencing the genomes of 1000 actinobacteria strains.</title>
        <authorList>
            <person name="Klenk H.-P."/>
        </authorList>
    </citation>
    <scope>NUCLEOTIDE SEQUENCE [LARGE SCALE GENOMIC DNA]</scope>
    <source>
        <strain evidence="1 2">DSM 18662</strain>
    </source>
</reference>
<keyword evidence="2" id="KW-1185">Reference proteome</keyword>
<sequence length="136" mass="15292">MVYRKPPVLTRRLVNPLVSRLHPRGVETLTVRGRRTGRAHRVPVLPVQIGIRRYLVAPYGESDWVRNLRACGEGELTSPHGRASFRAHEVPLEERAAVIEAYRRKAGLTVDRLFRAMPDPGSHPVFVLDTSNEAPA</sequence>
<proteinExistence type="predicted"/>
<dbReference type="InterPro" id="IPR004378">
    <property type="entry name" value="F420H2_quin_Rdtase"/>
</dbReference>
<organism evidence="1 2">
    <name type="scientific">Microlunatus panaciterrae</name>
    <dbReference type="NCBI Taxonomy" id="400768"/>
    <lineage>
        <taxon>Bacteria</taxon>
        <taxon>Bacillati</taxon>
        <taxon>Actinomycetota</taxon>
        <taxon>Actinomycetes</taxon>
        <taxon>Propionibacteriales</taxon>
        <taxon>Propionibacteriaceae</taxon>
        <taxon>Microlunatus</taxon>
    </lineage>
</organism>
<dbReference type="Gene3D" id="2.30.110.10">
    <property type="entry name" value="Electron Transport, Fmn-binding Protein, Chain A"/>
    <property type="match status" value="1"/>
</dbReference>
<dbReference type="Pfam" id="PF04075">
    <property type="entry name" value="F420H2_quin_red"/>
    <property type="match status" value="1"/>
</dbReference>
<name>A0ABS2RQU3_9ACTN</name>
<protein>
    <submittedName>
        <fullName evidence="1">Deazaflavin-dependent oxidoreductase (Nitroreductase family)</fullName>
    </submittedName>
</protein>
<dbReference type="InterPro" id="IPR012349">
    <property type="entry name" value="Split_barrel_FMN-bd"/>
</dbReference>